<evidence type="ECO:0000256" key="1">
    <source>
        <dbReference type="SAM" id="Phobius"/>
    </source>
</evidence>
<feature type="transmembrane region" description="Helical" evidence="1">
    <location>
        <begin position="439"/>
        <end position="460"/>
    </location>
</feature>
<keyword evidence="1" id="KW-1133">Transmembrane helix</keyword>
<keyword evidence="1" id="KW-0812">Transmembrane</keyword>
<gene>
    <name evidence="2" type="ORF">Ctob_011284</name>
</gene>
<dbReference type="AlphaFoldDB" id="A0A0M0JTC7"/>
<proteinExistence type="predicted"/>
<accession>A0A0M0JTC7</accession>
<evidence type="ECO:0000313" key="2">
    <source>
        <dbReference type="EMBL" id="KOO29834.1"/>
    </source>
</evidence>
<name>A0A0M0JTC7_9EUKA</name>
<dbReference type="InterPro" id="IPR011050">
    <property type="entry name" value="Pectin_lyase_fold/virulence"/>
</dbReference>
<feature type="transmembrane region" description="Helical" evidence="1">
    <location>
        <begin position="531"/>
        <end position="552"/>
    </location>
</feature>
<reference evidence="3" key="1">
    <citation type="journal article" date="2015" name="PLoS Genet.">
        <title>Genome Sequence and Transcriptome Analyses of Chrysochromulina tobin: Metabolic Tools for Enhanced Algal Fitness in the Prominent Order Prymnesiales (Haptophyceae).</title>
        <authorList>
            <person name="Hovde B.T."/>
            <person name="Deodato C.R."/>
            <person name="Hunsperger H.M."/>
            <person name="Ryken S.A."/>
            <person name="Yost W."/>
            <person name="Jha R.K."/>
            <person name="Patterson J."/>
            <person name="Monnat R.J. Jr."/>
            <person name="Barlow S.B."/>
            <person name="Starkenburg S.R."/>
            <person name="Cattolico R.A."/>
        </authorList>
    </citation>
    <scope>NUCLEOTIDE SEQUENCE</scope>
    <source>
        <strain evidence="3">CCMP291</strain>
    </source>
</reference>
<dbReference type="Proteomes" id="UP000037460">
    <property type="component" value="Unassembled WGS sequence"/>
</dbReference>
<sequence length="739" mass="76350">MDDTIITECVAIASGGGRAQGGALYTTDASATVALTTISNCTATTAGADSFGGAMEIYGGSLTLDDSTITACVASTSGDDNAYGGAVYTREASTSLTNTTISDCTALASGGGPSYGGAMMILGGNVMLEGTTITACVASASSVGNDDSAYANGGAVFIQDARVTLAHSIISDCTAVTDGESDANAAYGGALHIRGGTMTLDDTTITACAANATEVGNAYGGAVFAVLANTLLTNTTISDCTALVKGGDAWGGAMAIIGGHVKLNLSTITACVANATGLITDKSCDAHGGAMYVLFTVSDGNPLHGSMSLTHTTISDCASTTTAGSGTAFGGAMEIVGQWTVTLDDVTIAACVAASGAGNAYGEVQGQRSSQCGGRCPAGLLCDKVVSVHPRECPLHSYCPEGSSNAIPCPDGDAVIGRSKPTELSRALAFLYEGLNPHVSWWVLFVLARQLVLTGFLALIEPGTLMQLYLGLIVASLSLVIEMHVSPYVDPGNRLLATVSGTSLVLAMIGLLALKMSAFLPDANVANPTKILVLLVVAALAVVGAAVAVFILESRAILAERRSMAVRRLRLQGIDKAVTLAPSAPGRYHVFLSHAWVTGQDQMRVVKQRLLDMLPTVHVFLDVDDAQRRVGKGAEVLNRSDKFLLFASDGFFGGIHAPSRPCMVELLKAVQLGLEMITVLEVEDKHLPLSPSQLYEQMCKLDQPVLDTNGTPVLDAHGQQFPSMYAKWGTYERLGPRAH</sequence>
<dbReference type="InterPro" id="IPR012332">
    <property type="entry name" value="Autotransporter_pectin_lyase_C"/>
</dbReference>
<feature type="transmembrane region" description="Helical" evidence="1">
    <location>
        <begin position="495"/>
        <end position="519"/>
    </location>
</feature>
<dbReference type="EMBL" id="JWZX01002349">
    <property type="protein sequence ID" value="KOO29834.1"/>
    <property type="molecule type" value="Genomic_DNA"/>
</dbReference>
<feature type="transmembrane region" description="Helical" evidence="1">
    <location>
        <begin position="466"/>
        <end position="483"/>
    </location>
</feature>
<organism evidence="2 3">
    <name type="scientific">Chrysochromulina tobinii</name>
    <dbReference type="NCBI Taxonomy" id="1460289"/>
    <lineage>
        <taxon>Eukaryota</taxon>
        <taxon>Haptista</taxon>
        <taxon>Haptophyta</taxon>
        <taxon>Prymnesiophyceae</taxon>
        <taxon>Prymnesiales</taxon>
        <taxon>Chrysochromulinaceae</taxon>
        <taxon>Chrysochromulina</taxon>
    </lineage>
</organism>
<dbReference type="Gene3D" id="2.160.20.20">
    <property type="match status" value="1"/>
</dbReference>
<dbReference type="SUPFAM" id="SSF51126">
    <property type="entry name" value="Pectin lyase-like"/>
    <property type="match status" value="2"/>
</dbReference>
<protein>
    <submittedName>
        <fullName evidence="2">Polymorphic outer membrane protein</fullName>
    </submittedName>
</protein>
<comment type="caution">
    <text evidence="2">The sequence shown here is derived from an EMBL/GenBank/DDBJ whole genome shotgun (WGS) entry which is preliminary data.</text>
</comment>
<keyword evidence="3" id="KW-1185">Reference proteome</keyword>
<keyword evidence="1" id="KW-0472">Membrane</keyword>
<evidence type="ECO:0000313" key="3">
    <source>
        <dbReference type="Proteomes" id="UP000037460"/>
    </source>
</evidence>